<dbReference type="InterPro" id="IPR027417">
    <property type="entry name" value="P-loop_NTPase"/>
</dbReference>
<organism evidence="2 3">
    <name type="scientific">Caligus rogercresseyi</name>
    <name type="common">Sea louse</name>
    <dbReference type="NCBI Taxonomy" id="217165"/>
    <lineage>
        <taxon>Eukaryota</taxon>
        <taxon>Metazoa</taxon>
        <taxon>Ecdysozoa</taxon>
        <taxon>Arthropoda</taxon>
        <taxon>Crustacea</taxon>
        <taxon>Multicrustacea</taxon>
        <taxon>Hexanauplia</taxon>
        <taxon>Copepoda</taxon>
        <taxon>Siphonostomatoida</taxon>
        <taxon>Caligidae</taxon>
        <taxon>Caligus</taxon>
    </lineage>
</organism>
<evidence type="ECO:0000313" key="2">
    <source>
        <dbReference type="EMBL" id="QQP55986.1"/>
    </source>
</evidence>
<dbReference type="Proteomes" id="UP000595437">
    <property type="component" value="Chromosome 1"/>
</dbReference>
<keyword evidence="2" id="KW-0067">ATP-binding</keyword>
<reference evidence="3" key="1">
    <citation type="submission" date="2021-01" db="EMBL/GenBank/DDBJ databases">
        <title>Caligus Genome Assembly.</title>
        <authorList>
            <person name="Gallardo-Escarate C."/>
        </authorList>
    </citation>
    <scope>NUCLEOTIDE SEQUENCE [LARGE SCALE GENOMIC DNA]</scope>
</reference>
<sequence length="88" mass="9649">MSRSQSIHDLTGKWSASASSLTLLHTFLQGGAWGVYGHHWPRGQWKEQPPPGTPGRIPFTAGSINLSGKISYASQEAWIFDGTVRQNI</sequence>
<dbReference type="GO" id="GO:0005524">
    <property type="term" value="F:ATP binding"/>
    <property type="evidence" value="ECO:0007669"/>
    <property type="project" value="UniProtKB-KW"/>
</dbReference>
<protein>
    <submittedName>
        <fullName evidence="2">ATP-binding cassette sub-family C member 4</fullName>
    </submittedName>
</protein>
<dbReference type="OrthoDB" id="10056452at2759"/>
<keyword evidence="2" id="KW-0547">Nucleotide-binding</keyword>
<dbReference type="Gene3D" id="3.40.50.300">
    <property type="entry name" value="P-loop containing nucleotide triphosphate hydrolases"/>
    <property type="match status" value="1"/>
</dbReference>
<keyword evidence="3" id="KW-1185">Reference proteome</keyword>
<name>A0A7T8QUY6_CALRO</name>
<evidence type="ECO:0000313" key="3">
    <source>
        <dbReference type="Proteomes" id="UP000595437"/>
    </source>
</evidence>
<gene>
    <name evidence="2" type="ORF">FKW44_000498</name>
</gene>
<evidence type="ECO:0000256" key="1">
    <source>
        <dbReference type="SAM" id="MobiDB-lite"/>
    </source>
</evidence>
<accession>A0A7T8QUY6</accession>
<feature type="region of interest" description="Disordered" evidence="1">
    <location>
        <begin position="39"/>
        <end position="58"/>
    </location>
</feature>
<dbReference type="AlphaFoldDB" id="A0A7T8QUY6"/>
<proteinExistence type="predicted"/>
<dbReference type="EMBL" id="CP045890">
    <property type="protein sequence ID" value="QQP55986.1"/>
    <property type="molecule type" value="Genomic_DNA"/>
</dbReference>